<evidence type="ECO:0000256" key="7">
    <source>
        <dbReference type="ARBA" id="ARBA00023065"/>
    </source>
</evidence>
<feature type="transmembrane region" description="Helical" evidence="10">
    <location>
        <begin position="203"/>
        <end position="225"/>
    </location>
</feature>
<dbReference type="InterPro" id="IPR006153">
    <property type="entry name" value="Cation/H_exchanger_TM"/>
</dbReference>
<feature type="transmembrane region" description="Helical" evidence="10">
    <location>
        <begin position="330"/>
        <end position="353"/>
    </location>
</feature>
<evidence type="ECO:0000259" key="12">
    <source>
        <dbReference type="Pfam" id="PF23259"/>
    </source>
</evidence>
<dbReference type="AlphaFoldDB" id="A0A803NU67"/>
<evidence type="ECO:0000313" key="14">
    <source>
        <dbReference type="Proteomes" id="UP000596661"/>
    </source>
</evidence>
<evidence type="ECO:0000256" key="2">
    <source>
        <dbReference type="ARBA" id="ARBA00022448"/>
    </source>
</evidence>
<name>A0A803NU67_CANSA</name>
<dbReference type="GO" id="GO:0016020">
    <property type="term" value="C:membrane"/>
    <property type="evidence" value="ECO:0007669"/>
    <property type="project" value="UniProtKB-SubCell"/>
</dbReference>
<dbReference type="GO" id="GO:0006885">
    <property type="term" value="P:regulation of pH"/>
    <property type="evidence" value="ECO:0007669"/>
    <property type="project" value="TreeGrafter"/>
</dbReference>
<sequence>MATPVGNTIIGIRGAPITCVKEDMNRNYRGIWYGDSPFNFVFPTVLAKVIVITLISRGLFVLLRPLKQPKFVCYVLGGIILGPSFIGGIPIVKATLYQPRETELFRTLAIIGGLYAVFLVGVKMDSSLIARSAKNSWRIGICGFLLALTVTSTLIFTQLDHLPGIIMRGPFVFYVPLSLSYTFFPVVAEALEELNLMNTELGQLAMSSAMLNDFIFWFFLGLSVAFKQDTISHSIRAMFSFIVLAIFTFTVVRGRVKLIIRKTPIGKPINDVYIVCILVGVLFMALASDFIGSTSLLGPLLLGSSLFWGIYPNLLELCCFLSCKIKFKSAILLSLIMNIKGLLELINLHRWIFSTYIDEQTYTQLVLSTLGVTMIVTPLIDILSRSRTRLDLSCRNRGLRTLCSMPKNTEFRILCCVHDEESVHSLITLLEASNPIESSSICTYLVQTSELIGLAAPLLVPYDKKRRKLKLAFSASTDQIIRAFENYAKNSRGPVMILPFIMVASYKTMHESVCRLAQEKFIPLIILPFQLNNRYSGINAHLRQFNANVQAYAPCTVGILVDKGFSCGMSLIHFSYHVIVIFLGGPDDREALAYATRMSDNRMTVTVTVLRIILLRNVEEEESQEATEKSSDEAALDELVVEEFKIKNIGSLSSLWKEITVDDVVEVMNTIRSVEGHYDLVMVGRRRSWSAMMMGDDEMMDFVENEELGLIGDMLASSDFCGGKVSVLVMQHYREGVTTTRSGSNKSLIEKVQLLTRHASR</sequence>
<comment type="subcellular location">
    <subcellularLocation>
        <location evidence="1">Membrane</location>
        <topology evidence="1">Multi-pass membrane protein</topology>
    </subcellularLocation>
</comment>
<dbReference type="OMA" id="QFFTHIV"/>
<keyword evidence="7" id="KW-0406">Ion transport</keyword>
<dbReference type="Gene3D" id="1.20.1530.20">
    <property type="match status" value="1"/>
</dbReference>
<dbReference type="EnsemblPlants" id="evm.model.02.1584">
    <property type="protein sequence ID" value="cds.evm.model.02.1584"/>
    <property type="gene ID" value="evm.TU.02.1584"/>
</dbReference>
<dbReference type="GO" id="GO:1902600">
    <property type="term" value="P:proton transmembrane transport"/>
    <property type="evidence" value="ECO:0007669"/>
    <property type="project" value="InterPro"/>
</dbReference>
<dbReference type="InterPro" id="IPR050794">
    <property type="entry name" value="CPA2_transporter"/>
</dbReference>
<evidence type="ECO:0000259" key="11">
    <source>
        <dbReference type="Pfam" id="PF00999"/>
    </source>
</evidence>
<feature type="transmembrane region" description="Helical" evidence="10">
    <location>
        <begin position="365"/>
        <end position="383"/>
    </location>
</feature>
<evidence type="ECO:0000256" key="10">
    <source>
        <dbReference type="SAM" id="Phobius"/>
    </source>
</evidence>
<reference evidence="13" key="1">
    <citation type="submission" date="2018-11" db="EMBL/GenBank/DDBJ databases">
        <authorList>
            <person name="Grassa J C."/>
        </authorList>
    </citation>
    <scope>NUCLEOTIDE SEQUENCE [LARGE SCALE GENOMIC DNA]</scope>
</reference>
<feature type="transmembrane region" description="Helical" evidence="10">
    <location>
        <begin position="231"/>
        <end position="252"/>
    </location>
</feature>
<dbReference type="GO" id="GO:0006813">
    <property type="term" value="P:potassium ion transport"/>
    <property type="evidence" value="ECO:0007669"/>
    <property type="project" value="UniProtKB-KW"/>
</dbReference>
<keyword evidence="2" id="KW-0813">Transport</keyword>
<dbReference type="PANTHER" id="PTHR32468">
    <property type="entry name" value="CATION/H + ANTIPORTER"/>
    <property type="match status" value="1"/>
</dbReference>
<evidence type="ECO:0000256" key="5">
    <source>
        <dbReference type="ARBA" id="ARBA00022958"/>
    </source>
</evidence>
<evidence type="ECO:0000256" key="4">
    <source>
        <dbReference type="ARBA" id="ARBA00022692"/>
    </source>
</evidence>
<proteinExistence type="inferred from homology"/>
<organism evidence="13 14">
    <name type="scientific">Cannabis sativa</name>
    <name type="common">Hemp</name>
    <name type="synonym">Marijuana</name>
    <dbReference type="NCBI Taxonomy" id="3483"/>
    <lineage>
        <taxon>Eukaryota</taxon>
        <taxon>Viridiplantae</taxon>
        <taxon>Streptophyta</taxon>
        <taxon>Embryophyta</taxon>
        <taxon>Tracheophyta</taxon>
        <taxon>Spermatophyta</taxon>
        <taxon>Magnoliopsida</taxon>
        <taxon>eudicotyledons</taxon>
        <taxon>Gunneridae</taxon>
        <taxon>Pentapetalae</taxon>
        <taxon>rosids</taxon>
        <taxon>fabids</taxon>
        <taxon>Rosales</taxon>
        <taxon>Cannabaceae</taxon>
        <taxon>Cannabis</taxon>
    </lineage>
</organism>
<feature type="transmembrane region" description="Helical" evidence="10">
    <location>
        <begin position="272"/>
        <end position="293"/>
    </location>
</feature>
<feature type="transmembrane region" description="Helical" evidence="10">
    <location>
        <begin position="72"/>
        <end position="92"/>
    </location>
</feature>
<protein>
    <recommendedName>
        <fullName evidence="15">Cation/H+ exchanger domain-containing protein</fullName>
    </recommendedName>
</protein>
<reference evidence="13" key="2">
    <citation type="submission" date="2021-03" db="UniProtKB">
        <authorList>
            <consortium name="EnsemblPlants"/>
        </authorList>
    </citation>
    <scope>IDENTIFICATION</scope>
</reference>
<feature type="transmembrane region" description="Helical" evidence="10">
    <location>
        <begin position="171"/>
        <end position="191"/>
    </location>
</feature>
<feature type="transmembrane region" description="Helical" evidence="10">
    <location>
        <begin position="305"/>
        <end position="323"/>
    </location>
</feature>
<dbReference type="PANTHER" id="PTHR32468:SF108">
    <property type="entry name" value="CATION_H(+) ANTIPORTER 15-LIKE"/>
    <property type="match status" value="1"/>
</dbReference>
<keyword evidence="6 10" id="KW-1133">Transmembrane helix</keyword>
<dbReference type="GO" id="GO:0015297">
    <property type="term" value="F:antiporter activity"/>
    <property type="evidence" value="ECO:0007669"/>
    <property type="project" value="InterPro"/>
</dbReference>
<evidence type="ECO:0000313" key="13">
    <source>
        <dbReference type="EnsemblPlants" id="cds.evm.model.02.1584"/>
    </source>
</evidence>
<evidence type="ECO:0000256" key="3">
    <source>
        <dbReference type="ARBA" id="ARBA00022538"/>
    </source>
</evidence>
<feature type="domain" description="Cation/H+ exchanger transmembrane" evidence="11">
    <location>
        <begin position="52"/>
        <end position="303"/>
    </location>
</feature>
<evidence type="ECO:0000256" key="6">
    <source>
        <dbReference type="ARBA" id="ARBA00022989"/>
    </source>
</evidence>
<feature type="domain" description="Cation/H(+) antiporter C-terminal" evidence="12">
    <location>
        <begin position="576"/>
        <end position="734"/>
    </location>
</feature>
<feature type="transmembrane region" description="Helical" evidence="10">
    <location>
        <begin position="136"/>
        <end position="159"/>
    </location>
</feature>
<accession>A0A803NU67</accession>
<feature type="transmembrane region" description="Helical" evidence="10">
    <location>
        <begin position="104"/>
        <end position="124"/>
    </location>
</feature>
<dbReference type="Gramene" id="evm.model.02.1584">
    <property type="protein sequence ID" value="cds.evm.model.02.1584"/>
    <property type="gene ID" value="evm.TU.02.1584"/>
</dbReference>
<keyword evidence="8 10" id="KW-0472">Membrane</keyword>
<dbReference type="Pfam" id="PF00999">
    <property type="entry name" value="Na_H_Exchanger"/>
    <property type="match status" value="1"/>
</dbReference>
<evidence type="ECO:0000256" key="8">
    <source>
        <dbReference type="ARBA" id="ARBA00023136"/>
    </source>
</evidence>
<keyword evidence="5" id="KW-0630">Potassium</keyword>
<dbReference type="InterPro" id="IPR038770">
    <property type="entry name" value="Na+/solute_symporter_sf"/>
</dbReference>
<keyword evidence="14" id="KW-1185">Reference proteome</keyword>
<keyword evidence="3" id="KW-0633">Potassium transport</keyword>
<feature type="transmembrane region" description="Helical" evidence="10">
    <location>
        <begin position="40"/>
        <end position="60"/>
    </location>
</feature>
<dbReference type="EMBL" id="UZAU01000207">
    <property type="status" value="NOT_ANNOTATED_CDS"/>
    <property type="molecule type" value="Genomic_DNA"/>
</dbReference>
<evidence type="ECO:0008006" key="15">
    <source>
        <dbReference type="Google" id="ProtNLM"/>
    </source>
</evidence>
<dbReference type="GO" id="GO:0012505">
    <property type="term" value="C:endomembrane system"/>
    <property type="evidence" value="ECO:0007669"/>
    <property type="project" value="TreeGrafter"/>
</dbReference>
<dbReference type="Pfam" id="PF23259">
    <property type="entry name" value="CHX17_C"/>
    <property type="match status" value="1"/>
</dbReference>
<evidence type="ECO:0000256" key="9">
    <source>
        <dbReference type="ARBA" id="ARBA00038341"/>
    </source>
</evidence>
<evidence type="ECO:0000256" key="1">
    <source>
        <dbReference type="ARBA" id="ARBA00004141"/>
    </source>
</evidence>
<comment type="similarity">
    <text evidence="9">Belongs to the monovalent cation:proton antiporter 2 (CPA2) transporter (TC 2.A.37) family. CHX (TC 2.A.37.4) subfamily.</text>
</comment>
<dbReference type="InterPro" id="IPR057290">
    <property type="entry name" value="CHX17_C"/>
</dbReference>
<keyword evidence="4 10" id="KW-0812">Transmembrane</keyword>
<dbReference type="Proteomes" id="UP000596661">
    <property type="component" value="Chromosome 2"/>
</dbReference>